<dbReference type="Proteomes" id="UP000070501">
    <property type="component" value="Unassembled WGS sequence"/>
</dbReference>
<dbReference type="GO" id="GO:0016491">
    <property type="term" value="F:oxidoreductase activity"/>
    <property type="evidence" value="ECO:0007669"/>
    <property type="project" value="UniProtKB-KW"/>
</dbReference>
<keyword evidence="2" id="KW-0521">NADP</keyword>
<dbReference type="AlphaFoldDB" id="A0A136IX19"/>
<dbReference type="InParanoid" id="A0A136IX19"/>
<dbReference type="EMBL" id="KQ964255">
    <property type="protein sequence ID" value="KXJ89472.1"/>
    <property type="molecule type" value="Genomic_DNA"/>
</dbReference>
<name>A0A136IX19_9PEZI</name>
<protein>
    <submittedName>
        <fullName evidence="4">Uncharacterized protein</fullName>
    </submittedName>
</protein>
<dbReference type="PANTHER" id="PTHR24320">
    <property type="entry name" value="RETINOL DEHYDROGENASE"/>
    <property type="match status" value="1"/>
</dbReference>
<dbReference type="SUPFAM" id="SSF51735">
    <property type="entry name" value="NAD(P)-binding Rossmann-fold domains"/>
    <property type="match status" value="1"/>
</dbReference>
<reference evidence="5" key="1">
    <citation type="submission" date="2016-02" db="EMBL/GenBank/DDBJ databases">
        <title>Draft genome sequence of Microdochium bolleyi, a fungal endophyte of beachgrass.</title>
        <authorList>
            <consortium name="DOE Joint Genome Institute"/>
            <person name="David A.S."/>
            <person name="May G."/>
            <person name="Haridas S."/>
            <person name="Lim J."/>
            <person name="Wang M."/>
            <person name="Labutti K."/>
            <person name="Lipzen A."/>
            <person name="Barry K."/>
            <person name="Grigoriev I.V."/>
        </authorList>
    </citation>
    <scope>NUCLEOTIDE SEQUENCE [LARGE SCALE GENOMIC DNA]</scope>
    <source>
        <strain evidence="5">J235TASD1</strain>
    </source>
</reference>
<organism evidence="4 5">
    <name type="scientific">Microdochium bolleyi</name>
    <dbReference type="NCBI Taxonomy" id="196109"/>
    <lineage>
        <taxon>Eukaryota</taxon>
        <taxon>Fungi</taxon>
        <taxon>Dikarya</taxon>
        <taxon>Ascomycota</taxon>
        <taxon>Pezizomycotina</taxon>
        <taxon>Sordariomycetes</taxon>
        <taxon>Xylariomycetidae</taxon>
        <taxon>Xylariales</taxon>
        <taxon>Microdochiaceae</taxon>
        <taxon>Microdochium</taxon>
    </lineage>
</organism>
<keyword evidence="3" id="KW-0560">Oxidoreductase</keyword>
<proteinExistence type="inferred from homology"/>
<gene>
    <name evidence="4" type="ORF">Micbo1qcDRAFT_165556</name>
</gene>
<evidence type="ECO:0000256" key="1">
    <source>
        <dbReference type="ARBA" id="ARBA00006484"/>
    </source>
</evidence>
<sequence length="286" mass="30103">MGASGSKSVAFNPRTDIPPLQDKVILVTGGTSGLGKQSILELARHEPREIWLGARNATKAQETIAAVKAEVPGASIRFVQMDLGSFASIRAAARTVLDGTDRLDILLLNAGIMAVPAATTEEGYEVQFGTNHMGHALLTKLLLEPRLLKTAGSRVVLVSSAGHAWAPKDGIAFDTLKSPAAEISTGLRYGQSKLANALYARELARRFPQVTAVSLHPGVVRTSLGDTASANSWIARVAVALFSTFAGVDVQTGALNQLWAATAEGVVSGEYYVPVGVPGRAKPFVY</sequence>
<evidence type="ECO:0000313" key="5">
    <source>
        <dbReference type="Proteomes" id="UP000070501"/>
    </source>
</evidence>
<dbReference type="Pfam" id="PF00106">
    <property type="entry name" value="adh_short"/>
    <property type="match status" value="1"/>
</dbReference>
<dbReference type="Gene3D" id="3.40.50.720">
    <property type="entry name" value="NAD(P)-binding Rossmann-like Domain"/>
    <property type="match status" value="1"/>
</dbReference>
<dbReference type="PANTHER" id="PTHR24320:SF282">
    <property type="entry name" value="WW DOMAIN-CONTAINING OXIDOREDUCTASE"/>
    <property type="match status" value="1"/>
</dbReference>
<dbReference type="OrthoDB" id="191139at2759"/>
<dbReference type="InterPro" id="IPR002347">
    <property type="entry name" value="SDR_fam"/>
</dbReference>
<dbReference type="PRINTS" id="PR00081">
    <property type="entry name" value="GDHRDH"/>
</dbReference>
<keyword evidence="5" id="KW-1185">Reference proteome</keyword>
<dbReference type="STRING" id="196109.A0A136IX19"/>
<dbReference type="InterPro" id="IPR036291">
    <property type="entry name" value="NAD(P)-bd_dom_sf"/>
</dbReference>
<comment type="similarity">
    <text evidence="1">Belongs to the short-chain dehydrogenases/reductases (SDR) family.</text>
</comment>
<accession>A0A136IX19</accession>
<evidence type="ECO:0000256" key="3">
    <source>
        <dbReference type="ARBA" id="ARBA00023002"/>
    </source>
</evidence>
<evidence type="ECO:0000313" key="4">
    <source>
        <dbReference type="EMBL" id="KXJ89472.1"/>
    </source>
</evidence>
<dbReference type="FunCoup" id="A0A136IX19">
    <property type="interactions" value="243"/>
</dbReference>
<evidence type="ECO:0000256" key="2">
    <source>
        <dbReference type="ARBA" id="ARBA00022857"/>
    </source>
</evidence>
<feature type="non-terminal residue" evidence="4">
    <location>
        <position position="286"/>
    </location>
</feature>